<evidence type="ECO:0008006" key="3">
    <source>
        <dbReference type="Google" id="ProtNLM"/>
    </source>
</evidence>
<dbReference type="SUPFAM" id="SSF53448">
    <property type="entry name" value="Nucleotide-diphospho-sugar transferases"/>
    <property type="match status" value="1"/>
</dbReference>
<dbReference type="PANTHER" id="PTHR43179">
    <property type="entry name" value="RHAMNOSYLTRANSFERASE WBBL"/>
    <property type="match status" value="1"/>
</dbReference>
<accession>A0ABX8GLJ6</accession>
<dbReference type="Proteomes" id="UP000679335">
    <property type="component" value="Chromosome"/>
</dbReference>
<dbReference type="Gene3D" id="3.90.550.10">
    <property type="entry name" value="Spore Coat Polysaccharide Biosynthesis Protein SpsA, Chain A"/>
    <property type="match status" value="1"/>
</dbReference>
<dbReference type="RefSeq" id="WP_208197928.1">
    <property type="nucleotide sequence ID" value="NZ_CP076023.1"/>
</dbReference>
<dbReference type="PANTHER" id="PTHR43179:SF11">
    <property type="entry name" value="GLYCOSYL TRANSFERASE"/>
    <property type="match status" value="1"/>
</dbReference>
<name>A0ABX8GLJ6_9CELL</name>
<evidence type="ECO:0000313" key="2">
    <source>
        <dbReference type="Proteomes" id="UP000679335"/>
    </source>
</evidence>
<gene>
    <name evidence="1" type="ORF">KKR89_03760</name>
</gene>
<dbReference type="EMBL" id="CP076023">
    <property type="protein sequence ID" value="QWC16772.1"/>
    <property type="molecule type" value="Genomic_DNA"/>
</dbReference>
<proteinExistence type="predicted"/>
<sequence>MLVVNYRSSHEIAHLVDSIVECTPLGQLEKLSLSVADNSEDPTEFRQLEKIALRAKLGGLAMHLTDSRGNLGYGAGNNLAWSVIKHLTPDVVIVVNPDVRVLRWDLSRVHDTLQRAPGRMLGAPTLQGDRYSGLSMLEIRTAKSVPVKCDHLAGVANASGLLYPGGHFLAMSSRLWDAMGGFDEKYFLYCEEIDLVMRASRHKLFSRVASSEDVAVAHNGGVTTGEVVHGKRVPSRLAAMEAFRSRVLLYRAHRPLRPWLPALVLTRSAYILLDLPNTGADVAWARVRGLVAGLLGRSRRSPGIVRELPEPSW</sequence>
<keyword evidence="2" id="KW-1185">Reference proteome</keyword>
<evidence type="ECO:0000313" key="1">
    <source>
        <dbReference type="EMBL" id="QWC16772.1"/>
    </source>
</evidence>
<dbReference type="InterPro" id="IPR029044">
    <property type="entry name" value="Nucleotide-diphossugar_trans"/>
</dbReference>
<reference evidence="1 2" key="1">
    <citation type="submission" date="2021-05" db="EMBL/GenBank/DDBJ databases">
        <title>Novel species in genus Cellulomonas.</title>
        <authorList>
            <person name="Zhang G."/>
        </authorList>
    </citation>
    <scope>NUCLEOTIDE SEQUENCE [LARGE SCALE GENOMIC DNA]</scope>
    <source>
        <strain evidence="2">zg-ZUI157</strain>
    </source>
</reference>
<organism evidence="1 2">
    <name type="scientific">Cellulomonas dongxiuzhuiae</name>
    <dbReference type="NCBI Taxonomy" id="2819979"/>
    <lineage>
        <taxon>Bacteria</taxon>
        <taxon>Bacillati</taxon>
        <taxon>Actinomycetota</taxon>
        <taxon>Actinomycetes</taxon>
        <taxon>Micrococcales</taxon>
        <taxon>Cellulomonadaceae</taxon>
        <taxon>Cellulomonas</taxon>
    </lineage>
</organism>
<protein>
    <recommendedName>
        <fullName evidence="3">Glycosyltransferase family 2 protein</fullName>
    </recommendedName>
</protein>